<accession>A0ABT4RLU9</accession>
<dbReference type="PANTHER" id="PTHR43133:SF25">
    <property type="entry name" value="RNA POLYMERASE SIGMA FACTOR RFAY-RELATED"/>
    <property type="match status" value="1"/>
</dbReference>
<dbReference type="InterPro" id="IPR039425">
    <property type="entry name" value="RNA_pol_sigma-70-like"/>
</dbReference>
<evidence type="ECO:0000259" key="5">
    <source>
        <dbReference type="Pfam" id="PF08281"/>
    </source>
</evidence>
<organism evidence="6 7">
    <name type="scientific">Solirubrobacter deserti</name>
    <dbReference type="NCBI Taxonomy" id="2282478"/>
    <lineage>
        <taxon>Bacteria</taxon>
        <taxon>Bacillati</taxon>
        <taxon>Actinomycetota</taxon>
        <taxon>Thermoleophilia</taxon>
        <taxon>Solirubrobacterales</taxon>
        <taxon>Solirubrobacteraceae</taxon>
        <taxon>Solirubrobacter</taxon>
    </lineage>
</organism>
<reference evidence="6" key="1">
    <citation type="submission" date="2022-10" db="EMBL/GenBank/DDBJ databases">
        <title>The WGS of Solirubrobacter sp. CPCC 204708.</title>
        <authorList>
            <person name="Jiang Z."/>
        </authorList>
    </citation>
    <scope>NUCLEOTIDE SEQUENCE</scope>
    <source>
        <strain evidence="6">CPCC 204708</strain>
    </source>
</reference>
<protein>
    <recommendedName>
        <fullName evidence="5">RNA polymerase sigma factor 70 region 4 type 2 domain-containing protein</fullName>
    </recommendedName>
</protein>
<dbReference type="InterPro" id="IPR036388">
    <property type="entry name" value="WH-like_DNA-bd_sf"/>
</dbReference>
<sequence length="98" mass="10908">MVDAARRGRVADAARVRLGMPPMVLDDEQLARVEERASVDLAAALSRWPASQREAVLRRVVGEQEYPEIAQDVGCSEQVVRQRVSRGLAALRRGLEDR</sequence>
<keyword evidence="7" id="KW-1185">Reference proteome</keyword>
<dbReference type="InterPro" id="IPR013249">
    <property type="entry name" value="RNA_pol_sigma70_r4_t2"/>
</dbReference>
<dbReference type="SUPFAM" id="SSF88659">
    <property type="entry name" value="Sigma3 and sigma4 domains of RNA polymerase sigma factors"/>
    <property type="match status" value="1"/>
</dbReference>
<dbReference type="PANTHER" id="PTHR43133">
    <property type="entry name" value="RNA POLYMERASE ECF-TYPE SIGMA FACTO"/>
    <property type="match status" value="1"/>
</dbReference>
<dbReference type="Proteomes" id="UP001147700">
    <property type="component" value="Unassembled WGS sequence"/>
</dbReference>
<proteinExistence type="inferred from homology"/>
<evidence type="ECO:0000313" key="6">
    <source>
        <dbReference type="EMBL" id="MDA0139553.1"/>
    </source>
</evidence>
<comment type="caution">
    <text evidence="6">The sequence shown here is derived from an EMBL/GenBank/DDBJ whole genome shotgun (WGS) entry which is preliminary data.</text>
</comment>
<evidence type="ECO:0000256" key="4">
    <source>
        <dbReference type="ARBA" id="ARBA00023163"/>
    </source>
</evidence>
<dbReference type="Gene3D" id="1.10.10.10">
    <property type="entry name" value="Winged helix-like DNA-binding domain superfamily/Winged helix DNA-binding domain"/>
    <property type="match status" value="1"/>
</dbReference>
<comment type="similarity">
    <text evidence="1">Belongs to the sigma-70 factor family. ECF subfamily.</text>
</comment>
<keyword evidence="3" id="KW-0731">Sigma factor</keyword>
<dbReference type="Pfam" id="PF08281">
    <property type="entry name" value="Sigma70_r4_2"/>
    <property type="match status" value="1"/>
</dbReference>
<dbReference type="InterPro" id="IPR013324">
    <property type="entry name" value="RNA_pol_sigma_r3/r4-like"/>
</dbReference>
<evidence type="ECO:0000256" key="2">
    <source>
        <dbReference type="ARBA" id="ARBA00023015"/>
    </source>
</evidence>
<keyword evidence="4" id="KW-0804">Transcription</keyword>
<keyword evidence="2" id="KW-0805">Transcription regulation</keyword>
<gene>
    <name evidence="6" type="ORF">OJ962_18785</name>
</gene>
<evidence type="ECO:0000256" key="1">
    <source>
        <dbReference type="ARBA" id="ARBA00010641"/>
    </source>
</evidence>
<dbReference type="RefSeq" id="WP_202952018.1">
    <property type="nucleotide sequence ID" value="NZ_JAPCID010000027.1"/>
</dbReference>
<name>A0ABT4RLU9_9ACTN</name>
<evidence type="ECO:0000256" key="3">
    <source>
        <dbReference type="ARBA" id="ARBA00023082"/>
    </source>
</evidence>
<dbReference type="EMBL" id="JAPCID010000027">
    <property type="protein sequence ID" value="MDA0139553.1"/>
    <property type="molecule type" value="Genomic_DNA"/>
</dbReference>
<evidence type="ECO:0000313" key="7">
    <source>
        <dbReference type="Proteomes" id="UP001147700"/>
    </source>
</evidence>
<feature type="domain" description="RNA polymerase sigma factor 70 region 4 type 2" evidence="5">
    <location>
        <begin position="40"/>
        <end position="91"/>
    </location>
</feature>